<evidence type="ECO:0000256" key="8">
    <source>
        <dbReference type="SAM" id="SignalP"/>
    </source>
</evidence>
<dbReference type="InterPro" id="IPR036365">
    <property type="entry name" value="PGBD-like_sf"/>
</dbReference>
<keyword evidence="6 7" id="KW-0961">Cell wall biogenesis/degradation</keyword>
<comment type="similarity">
    <text evidence="2">Belongs to the YkuD family.</text>
</comment>
<feature type="active site" description="Nucleophile" evidence="7">
    <location>
        <position position="424"/>
    </location>
</feature>
<dbReference type="Pfam" id="PF03734">
    <property type="entry name" value="YkuD"/>
    <property type="match status" value="1"/>
</dbReference>
<keyword evidence="3" id="KW-0808">Transferase</keyword>
<comment type="caution">
    <text evidence="10">The sequence shown here is derived from an EMBL/GenBank/DDBJ whole genome shotgun (WGS) entry which is preliminary data.</text>
</comment>
<sequence length="514" mass="55729">MYHCNVRTLLALTLLGAAALAALPAHAAPPAAQGAAHSVQGAEALHRLADRLRRLAEDGLEPRDYAIPPESLAQLDPAAFAAALRASAAAALADLLHGRVRDLPGRADIRRDTAALPLGPWTAELGTAAEPAAVIDRAALLPQGTSALKRALAAARARALAGGFPPVPPMPGNDALEPGTADPVRVPALRARLAATDPVAAALRPADPAVYDEDLVAAVRRFQAAEALEADGRAGRLTFAALNRPAEATIRQLRVALDMRRAAANAGSERRIEVNIPHQRLQVVEAGRVQLDMAVIVGKPARATPMLRVRLTSVMFNPPWGVPERNAREDLLPKFRSNPRAMMEKGFRVYGFAEGQRVEIDPTTIDWRSVNPERFPYVIRQDAGEANALGRIKFVIPNTEDIFMHDTPDRGLFRRAERAFSSGCIRLEKPMELLDITLQGAAGWDRARVDRVLESRQTSAATVPRPIPVRLHYTTVTVEGAEVRIRQDIYGHDEAYARALDAPRLPRVAELRVR</sequence>
<dbReference type="GO" id="GO:0008360">
    <property type="term" value="P:regulation of cell shape"/>
    <property type="evidence" value="ECO:0007669"/>
    <property type="project" value="UniProtKB-UniRule"/>
</dbReference>
<dbReference type="PANTHER" id="PTHR41533:SF1">
    <property type="entry name" value="L,D-TRANSPEPTIDASE YCBB-RELATED"/>
    <property type="match status" value="1"/>
</dbReference>
<reference evidence="10 11" key="1">
    <citation type="journal article" date="2016" name="J. Microbiol.">
        <title>Dankookia rubra gen. nov., sp. nov., an alphaproteobacterium isolated from sediment of a shallow stream.</title>
        <authorList>
            <person name="Kim W.H."/>
            <person name="Kim D.H."/>
            <person name="Kang K."/>
            <person name="Ahn T.Y."/>
        </authorList>
    </citation>
    <scope>NUCLEOTIDE SEQUENCE [LARGE SCALE GENOMIC DNA]</scope>
    <source>
        <strain evidence="10 11">JCM30602</strain>
    </source>
</reference>
<dbReference type="SUPFAM" id="SSF47090">
    <property type="entry name" value="PGBD-like"/>
    <property type="match status" value="1"/>
</dbReference>
<dbReference type="Gene3D" id="2.40.440.10">
    <property type="entry name" value="L,D-transpeptidase catalytic domain-like"/>
    <property type="match status" value="1"/>
</dbReference>
<feature type="signal peptide" evidence="8">
    <location>
        <begin position="1"/>
        <end position="27"/>
    </location>
</feature>
<evidence type="ECO:0000256" key="3">
    <source>
        <dbReference type="ARBA" id="ARBA00022679"/>
    </source>
</evidence>
<dbReference type="GO" id="GO:0004180">
    <property type="term" value="F:carboxypeptidase activity"/>
    <property type="evidence" value="ECO:0007669"/>
    <property type="project" value="UniProtKB-ARBA"/>
</dbReference>
<feature type="active site" description="Proton donor/acceptor" evidence="7">
    <location>
        <position position="405"/>
    </location>
</feature>
<dbReference type="UniPathway" id="UPA00219"/>
<dbReference type="PANTHER" id="PTHR41533">
    <property type="entry name" value="L,D-TRANSPEPTIDASE HI_1667-RELATED"/>
    <property type="match status" value="1"/>
</dbReference>
<accession>A0A4R5QDG2</accession>
<evidence type="ECO:0000256" key="6">
    <source>
        <dbReference type="ARBA" id="ARBA00023316"/>
    </source>
</evidence>
<keyword evidence="11" id="KW-1185">Reference proteome</keyword>
<evidence type="ECO:0000256" key="7">
    <source>
        <dbReference type="PROSITE-ProRule" id="PRU01373"/>
    </source>
</evidence>
<feature type="domain" description="L,D-TPase catalytic" evidence="9">
    <location>
        <begin position="270"/>
        <end position="452"/>
    </location>
</feature>
<feature type="chain" id="PRO_5020908358" evidence="8">
    <location>
        <begin position="28"/>
        <end position="514"/>
    </location>
</feature>
<evidence type="ECO:0000256" key="5">
    <source>
        <dbReference type="ARBA" id="ARBA00022984"/>
    </source>
</evidence>
<protein>
    <submittedName>
        <fullName evidence="10">Murein L,D-transpeptidase</fullName>
    </submittedName>
</protein>
<name>A0A4R5QDG2_9PROT</name>
<dbReference type="OrthoDB" id="9778545at2"/>
<evidence type="ECO:0000313" key="10">
    <source>
        <dbReference type="EMBL" id="TDH60658.1"/>
    </source>
</evidence>
<evidence type="ECO:0000256" key="2">
    <source>
        <dbReference type="ARBA" id="ARBA00005992"/>
    </source>
</evidence>
<dbReference type="GO" id="GO:0016740">
    <property type="term" value="F:transferase activity"/>
    <property type="evidence" value="ECO:0007669"/>
    <property type="project" value="UniProtKB-KW"/>
</dbReference>
<evidence type="ECO:0000259" key="9">
    <source>
        <dbReference type="PROSITE" id="PS52029"/>
    </source>
</evidence>
<dbReference type="InterPro" id="IPR005490">
    <property type="entry name" value="LD_TPept_cat_dom"/>
</dbReference>
<keyword evidence="8" id="KW-0732">Signal</keyword>
<dbReference type="CDD" id="cd16913">
    <property type="entry name" value="YkuD_like"/>
    <property type="match status" value="1"/>
</dbReference>
<dbReference type="GO" id="GO:0071555">
    <property type="term" value="P:cell wall organization"/>
    <property type="evidence" value="ECO:0007669"/>
    <property type="project" value="UniProtKB-UniRule"/>
</dbReference>
<dbReference type="GO" id="GO:0009252">
    <property type="term" value="P:peptidoglycan biosynthetic process"/>
    <property type="evidence" value="ECO:0007669"/>
    <property type="project" value="UniProtKB-UniPathway"/>
</dbReference>
<dbReference type="EMBL" id="SMSJ01000034">
    <property type="protein sequence ID" value="TDH60658.1"/>
    <property type="molecule type" value="Genomic_DNA"/>
</dbReference>
<dbReference type="PROSITE" id="PS52029">
    <property type="entry name" value="LD_TPASE"/>
    <property type="match status" value="1"/>
</dbReference>
<proteinExistence type="inferred from homology"/>
<dbReference type="Pfam" id="PF01471">
    <property type="entry name" value="PG_binding_1"/>
    <property type="match status" value="1"/>
</dbReference>
<evidence type="ECO:0000313" key="11">
    <source>
        <dbReference type="Proteomes" id="UP000295096"/>
    </source>
</evidence>
<keyword evidence="4 7" id="KW-0133">Cell shape</keyword>
<keyword evidence="5 7" id="KW-0573">Peptidoglycan synthesis</keyword>
<dbReference type="InterPro" id="IPR002477">
    <property type="entry name" value="Peptidoglycan-bd-like"/>
</dbReference>
<gene>
    <name evidence="10" type="ORF">E2C06_21085</name>
</gene>
<dbReference type="InterPro" id="IPR052905">
    <property type="entry name" value="LD-transpeptidase_YkuD-like"/>
</dbReference>
<dbReference type="SUPFAM" id="SSF141523">
    <property type="entry name" value="L,D-transpeptidase catalytic domain-like"/>
    <property type="match status" value="1"/>
</dbReference>
<dbReference type="Gene3D" id="1.10.101.10">
    <property type="entry name" value="PGBD-like superfamily/PGBD"/>
    <property type="match status" value="1"/>
</dbReference>
<dbReference type="InterPro" id="IPR038063">
    <property type="entry name" value="Transpep_catalytic_dom"/>
</dbReference>
<dbReference type="InterPro" id="IPR036366">
    <property type="entry name" value="PGBDSf"/>
</dbReference>
<dbReference type="Proteomes" id="UP000295096">
    <property type="component" value="Unassembled WGS sequence"/>
</dbReference>
<evidence type="ECO:0000256" key="4">
    <source>
        <dbReference type="ARBA" id="ARBA00022960"/>
    </source>
</evidence>
<evidence type="ECO:0000256" key="1">
    <source>
        <dbReference type="ARBA" id="ARBA00004752"/>
    </source>
</evidence>
<comment type="pathway">
    <text evidence="1 7">Cell wall biogenesis; peptidoglycan biosynthesis.</text>
</comment>
<dbReference type="AlphaFoldDB" id="A0A4R5QDG2"/>
<organism evidence="10 11">
    <name type="scientific">Dankookia rubra</name>
    <dbReference type="NCBI Taxonomy" id="1442381"/>
    <lineage>
        <taxon>Bacteria</taxon>
        <taxon>Pseudomonadati</taxon>
        <taxon>Pseudomonadota</taxon>
        <taxon>Alphaproteobacteria</taxon>
        <taxon>Acetobacterales</taxon>
        <taxon>Roseomonadaceae</taxon>
        <taxon>Dankookia</taxon>
    </lineage>
</organism>